<dbReference type="InterPro" id="IPR001680">
    <property type="entry name" value="WD40_rpt"/>
</dbReference>
<protein>
    <recommendedName>
        <fullName evidence="4">WD40-repeat-containing domain</fullName>
    </recommendedName>
</protein>
<organism evidence="2 3">
    <name type="scientific">Paramecium sonneborni</name>
    <dbReference type="NCBI Taxonomy" id="65129"/>
    <lineage>
        <taxon>Eukaryota</taxon>
        <taxon>Sar</taxon>
        <taxon>Alveolata</taxon>
        <taxon>Ciliophora</taxon>
        <taxon>Intramacronucleata</taxon>
        <taxon>Oligohymenophorea</taxon>
        <taxon>Peniculida</taxon>
        <taxon>Parameciidae</taxon>
        <taxon>Paramecium</taxon>
    </lineage>
</organism>
<dbReference type="EMBL" id="CAJJDN010000180">
    <property type="protein sequence ID" value="CAD8127858.1"/>
    <property type="molecule type" value="Genomic_DNA"/>
</dbReference>
<dbReference type="AlphaFoldDB" id="A0A8S1RI97"/>
<dbReference type="GO" id="GO:0016226">
    <property type="term" value="P:iron-sulfur cluster assembly"/>
    <property type="evidence" value="ECO:0007669"/>
    <property type="project" value="TreeGrafter"/>
</dbReference>
<dbReference type="Proteomes" id="UP000692954">
    <property type="component" value="Unassembled WGS sequence"/>
</dbReference>
<feature type="repeat" description="WD" evidence="1">
    <location>
        <begin position="483"/>
        <end position="524"/>
    </location>
</feature>
<feature type="repeat" description="WD" evidence="1">
    <location>
        <begin position="438"/>
        <end position="470"/>
    </location>
</feature>
<dbReference type="GO" id="GO:0097361">
    <property type="term" value="C:cytosolic [4Fe-4S] assembly targeting complex"/>
    <property type="evidence" value="ECO:0007669"/>
    <property type="project" value="TreeGrafter"/>
</dbReference>
<dbReference type="PANTHER" id="PTHR19920">
    <property type="entry name" value="WD40 PROTEIN CIAO1"/>
    <property type="match status" value="1"/>
</dbReference>
<feature type="repeat" description="WD" evidence="1">
    <location>
        <begin position="529"/>
        <end position="560"/>
    </location>
</feature>
<evidence type="ECO:0000256" key="1">
    <source>
        <dbReference type="PROSITE-ProRule" id="PRU00221"/>
    </source>
</evidence>
<dbReference type="Pfam" id="PF00400">
    <property type="entry name" value="WD40"/>
    <property type="match status" value="3"/>
</dbReference>
<comment type="caution">
    <text evidence="2">The sequence shown here is derived from an EMBL/GenBank/DDBJ whole genome shotgun (WGS) entry which is preliminary data.</text>
</comment>
<sequence length="712" mass="83940">MLENEKQLYCKKNNHNQPITIVITEQNYKIEDRFLCDICWKGIQIGLHTIPFSSLMDNIKEQQNSFSQNLNMIILKNVVLIEKIKEQIDTIKTSMISTLKDCEEKIKIWHESLIELEQQNSIYSIYSEVERYFQNESKLDSLLELTGQINELNYDFSKKIQLQLTSLKCLSKYESCQQSLLELQWMDLEKMVENGSIIQNNSKNFVKPICEIHNQEIIFVDSSKDVNIESRTSCFKCNRRNGDTVQEFIQKWQSYNQECKGQFQNEFQNFKKHVEDENKKLKIIRKDINKAIDEKLHQNNEQLKINYDTQCKSIQELNYLLNHQKFNQIAEKLSVSERKVQCNQNYKDNNCLLISQINQILNKFDQNEENHQNIKSITFEKIQNIPKKSKNYIEQESVNQQCFAVAFNREDNIMISGFGSEIKVWLFSDGQLTEIDKFEGHDDNISCLLFSQYSNSFVSGSMDFTIKLWKEKSLLIWECSQSFQEHTDFISCIILSKDENFLFSGSYDKTIRIWRLDFPSKTLSQAQALEYHTNLVLGLSLNPSEQLLVSCGQDLQINLWHKGKNNLWNFKQKIKQSIQDFGYRIQFLNDSQFVWINKGYNGSISVFELENDLFIEKLSKQINLSEEDNEDKDFFPIMHNTKLQVFFVKHKKSIYSFKQEINSNITQISNVQISDNPEFYGVFTNNGKYVVINSRVPNQNHTQVVIYKLHFH</sequence>
<name>A0A8S1RI97_9CILI</name>
<reference evidence="2" key="1">
    <citation type="submission" date="2021-01" db="EMBL/GenBank/DDBJ databases">
        <authorList>
            <consortium name="Genoscope - CEA"/>
            <person name="William W."/>
        </authorList>
    </citation>
    <scope>NUCLEOTIDE SEQUENCE</scope>
</reference>
<evidence type="ECO:0000313" key="3">
    <source>
        <dbReference type="Proteomes" id="UP000692954"/>
    </source>
</evidence>
<evidence type="ECO:0008006" key="4">
    <source>
        <dbReference type="Google" id="ProtNLM"/>
    </source>
</evidence>
<keyword evidence="3" id="KW-1185">Reference proteome</keyword>
<dbReference type="SMART" id="SM00320">
    <property type="entry name" value="WD40"/>
    <property type="match status" value="4"/>
</dbReference>
<proteinExistence type="predicted"/>
<keyword evidence="1" id="KW-0853">WD repeat</keyword>
<evidence type="ECO:0000313" key="2">
    <source>
        <dbReference type="EMBL" id="CAD8127858.1"/>
    </source>
</evidence>
<dbReference type="PROSITE" id="PS50294">
    <property type="entry name" value="WD_REPEATS_REGION"/>
    <property type="match status" value="3"/>
</dbReference>
<gene>
    <name evidence="2" type="ORF">PSON_ATCC_30995.1.T1800079</name>
</gene>
<dbReference type="PROSITE" id="PS50082">
    <property type="entry name" value="WD_REPEATS_2"/>
    <property type="match status" value="3"/>
</dbReference>
<accession>A0A8S1RI97</accession>
<dbReference type="PANTHER" id="PTHR19920:SF0">
    <property type="entry name" value="CYTOSOLIC IRON-SULFUR PROTEIN ASSEMBLY PROTEIN CIAO1-RELATED"/>
    <property type="match status" value="1"/>
</dbReference>
<dbReference type="OrthoDB" id="290798at2759"/>